<evidence type="ECO:0000313" key="1">
    <source>
        <dbReference type="EMBL" id="AEI46641.1"/>
    </source>
</evidence>
<organism evidence="1 2">
    <name type="scientific">Runella slithyformis (strain ATCC 29530 / DSM 19594 / LMG 11500 / NCIMB 11436 / LSU 4)</name>
    <dbReference type="NCBI Taxonomy" id="761193"/>
    <lineage>
        <taxon>Bacteria</taxon>
        <taxon>Pseudomonadati</taxon>
        <taxon>Bacteroidota</taxon>
        <taxon>Cytophagia</taxon>
        <taxon>Cytophagales</taxon>
        <taxon>Spirosomataceae</taxon>
        <taxon>Runella</taxon>
    </lineage>
</organism>
<dbReference type="EMBL" id="CP002859">
    <property type="protein sequence ID" value="AEI46641.1"/>
    <property type="molecule type" value="Genomic_DNA"/>
</dbReference>
<gene>
    <name evidence="1" type="ordered locus">Runsl_0184</name>
</gene>
<dbReference type="Proteomes" id="UP000000493">
    <property type="component" value="Chromosome"/>
</dbReference>
<reference evidence="2" key="1">
    <citation type="submission" date="2011-06" db="EMBL/GenBank/DDBJ databases">
        <title>The complete genome of chromosome of Runella slithyformis DSM 19594.</title>
        <authorList>
            <consortium name="US DOE Joint Genome Institute (JGI-PGF)"/>
            <person name="Lucas S."/>
            <person name="Han J."/>
            <person name="Lapidus A."/>
            <person name="Bruce D."/>
            <person name="Goodwin L."/>
            <person name="Pitluck S."/>
            <person name="Peters L."/>
            <person name="Kyrpides N."/>
            <person name="Mavromatis K."/>
            <person name="Ivanova N."/>
            <person name="Ovchinnikova G."/>
            <person name="Zhang X."/>
            <person name="Misra M."/>
            <person name="Detter J.C."/>
            <person name="Tapia R."/>
            <person name="Han C."/>
            <person name="Land M."/>
            <person name="Hauser L."/>
            <person name="Markowitz V."/>
            <person name="Cheng J.-F."/>
            <person name="Hugenholtz P."/>
            <person name="Woyke T."/>
            <person name="Wu D."/>
            <person name="Tindall B."/>
            <person name="Faehrich R."/>
            <person name="Brambilla E."/>
            <person name="Klenk H.-P."/>
            <person name="Eisen J.A."/>
        </authorList>
    </citation>
    <scope>NUCLEOTIDE SEQUENCE [LARGE SCALE GENOMIC DNA]</scope>
    <source>
        <strain evidence="2">ATCC 29530 / DSM 19594 / LMG 11500 / NCIMB 11436 / LSU 4</strain>
    </source>
</reference>
<protein>
    <submittedName>
        <fullName evidence="1">Uncharacterized protein</fullName>
    </submittedName>
</protein>
<dbReference type="AlphaFoldDB" id="A0A7U3ZG74"/>
<evidence type="ECO:0000313" key="2">
    <source>
        <dbReference type="Proteomes" id="UP000000493"/>
    </source>
</evidence>
<name>A0A7U3ZG74_RUNSL</name>
<reference evidence="1 2" key="2">
    <citation type="journal article" date="2012" name="Stand. Genomic Sci.">
        <title>Complete genome sequence of the aquatic bacterium Runella slithyformis type strain (LSU 4(T)).</title>
        <authorList>
            <person name="Copeland A."/>
            <person name="Zhang X."/>
            <person name="Misra M."/>
            <person name="Lapidus A."/>
            <person name="Nolan M."/>
            <person name="Lucas S."/>
            <person name="Deshpande S."/>
            <person name="Cheng J.F."/>
            <person name="Tapia R."/>
            <person name="Goodwin L.A."/>
            <person name="Pitluck S."/>
            <person name="Liolios K."/>
            <person name="Pagani I."/>
            <person name="Ivanova N."/>
            <person name="Mikhailova N."/>
            <person name="Pati A."/>
            <person name="Chen A."/>
            <person name="Palaniappan K."/>
            <person name="Land M."/>
            <person name="Hauser L."/>
            <person name="Pan C."/>
            <person name="Jeffries C.D."/>
            <person name="Detter J.C."/>
            <person name="Brambilla E.M."/>
            <person name="Rohde M."/>
            <person name="Djao O.D."/>
            <person name="Goker M."/>
            <person name="Sikorski J."/>
            <person name="Tindall B.J."/>
            <person name="Woyke T."/>
            <person name="Bristow J."/>
            <person name="Eisen J.A."/>
            <person name="Markowitz V."/>
            <person name="Hugenholtz P."/>
            <person name="Kyrpides N.C."/>
            <person name="Klenk H.P."/>
            <person name="Mavromatis K."/>
        </authorList>
    </citation>
    <scope>NUCLEOTIDE SEQUENCE [LARGE SCALE GENOMIC DNA]</scope>
    <source>
        <strain evidence="2">ATCC 29530 / DSM 19594 / LMG 11500 / NCIMB 11436 / LSU 4</strain>
    </source>
</reference>
<keyword evidence="2" id="KW-1185">Reference proteome</keyword>
<proteinExistence type="predicted"/>
<accession>A0A7U3ZG74</accession>
<sequence>MRFLNNTDFRPRNRIFPVIDQSGQLVALPGKNHLYGYISLLQNRNTIKWVGNKYITDSAFNAYISYFLVQKIGRNRLMKRIVYISTCLELHNFFGACHGIGGHNLRLETVLQVLKTAIDCFLRKHCRKLILVKTVKIPVDHGISVRDHRSRIDQYQLSQMPSRLRSIRTGNFSSKSMPNYRPFGYPQYHAQGLNICDSFGKIDG</sequence>
<dbReference type="KEGG" id="rsi:Runsl_0184"/>